<dbReference type="InterPro" id="IPR013022">
    <property type="entry name" value="Xyl_isomerase-like_TIM-brl"/>
</dbReference>
<dbReference type="STRING" id="1817813.A2008_03645"/>
<dbReference type="InterPro" id="IPR050312">
    <property type="entry name" value="IolE/XylAMocC-like"/>
</dbReference>
<name>A0A1F7WE93_9BACT</name>
<sequence length="290" mass="31164">MKTAISTSMFWKSASTAAAGCFGVIAAAGFDLIELDAHNLFNHLTVRFASSVAEGLKNSGPPLTVSSVHMPYLYPLSSPSKSARASAVKSYARTVETLIGAIEASCLKPLTLVFHPGINTDKIPYAGQKAAIEKGIKATGALFGTDRRFRLAFENMLSSHFAATVEDILFVADLAAASCGVETGVCFDSCHAAYDYSAHEFLEKIIGRVIAVHLSDNYNQSCGEFHAIPMSLIHSKIDWRSVSELLNNKIDIMTLELSKPPAISFCAYLKMTKAAADELKSFAARAAEKV</sequence>
<organism evidence="3 4">
    <name type="scientific">Candidatus Wallbacteria bacterium GWC2_49_35</name>
    <dbReference type="NCBI Taxonomy" id="1817813"/>
    <lineage>
        <taxon>Bacteria</taxon>
        <taxon>Candidatus Walliibacteriota</taxon>
    </lineage>
</organism>
<dbReference type="Gene3D" id="3.20.20.150">
    <property type="entry name" value="Divalent-metal-dependent TIM barrel enzymes"/>
    <property type="match status" value="1"/>
</dbReference>
<keyword evidence="1" id="KW-0732">Signal</keyword>
<reference evidence="3 4" key="1">
    <citation type="journal article" date="2016" name="Nat. Commun.">
        <title>Thousands of microbial genomes shed light on interconnected biogeochemical processes in an aquifer system.</title>
        <authorList>
            <person name="Anantharaman K."/>
            <person name="Brown C.T."/>
            <person name="Hug L.A."/>
            <person name="Sharon I."/>
            <person name="Castelle C.J."/>
            <person name="Probst A.J."/>
            <person name="Thomas B.C."/>
            <person name="Singh A."/>
            <person name="Wilkins M.J."/>
            <person name="Karaoz U."/>
            <person name="Brodie E.L."/>
            <person name="Williams K.H."/>
            <person name="Hubbard S.S."/>
            <person name="Banfield J.F."/>
        </authorList>
    </citation>
    <scope>NUCLEOTIDE SEQUENCE [LARGE SCALE GENOMIC DNA]</scope>
</reference>
<comment type="caution">
    <text evidence="3">The sequence shown here is derived from an EMBL/GenBank/DDBJ whole genome shotgun (WGS) entry which is preliminary data.</text>
</comment>
<accession>A0A1F7WE93</accession>
<protein>
    <recommendedName>
        <fullName evidence="2">Xylose isomerase-like TIM barrel domain-containing protein</fullName>
    </recommendedName>
</protein>
<evidence type="ECO:0000313" key="3">
    <source>
        <dbReference type="EMBL" id="OGM01110.1"/>
    </source>
</evidence>
<evidence type="ECO:0000256" key="1">
    <source>
        <dbReference type="SAM" id="SignalP"/>
    </source>
</evidence>
<dbReference type="PANTHER" id="PTHR12110">
    <property type="entry name" value="HYDROXYPYRUVATE ISOMERASE"/>
    <property type="match status" value="1"/>
</dbReference>
<dbReference type="Proteomes" id="UP000178735">
    <property type="component" value="Unassembled WGS sequence"/>
</dbReference>
<feature type="chain" id="PRO_5009533376" description="Xylose isomerase-like TIM barrel domain-containing protein" evidence="1">
    <location>
        <begin position="20"/>
        <end position="290"/>
    </location>
</feature>
<dbReference type="SUPFAM" id="SSF51658">
    <property type="entry name" value="Xylose isomerase-like"/>
    <property type="match status" value="1"/>
</dbReference>
<dbReference type="Pfam" id="PF01261">
    <property type="entry name" value="AP_endonuc_2"/>
    <property type="match status" value="1"/>
</dbReference>
<gene>
    <name evidence="3" type="ORF">A2008_03645</name>
</gene>
<proteinExistence type="predicted"/>
<dbReference type="AlphaFoldDB" id="A0A1F7WE93"/>
<dbReference type="EMBL" id="MGFH01000241">
    <property type="protein sequence ID" value="OGM01110.1"/>
    <property type="molecule type" value="Genomic_DNA"/>
</dbReference>
<dbReference type="InterPro" id="IPR036237">
    <property type="entry name" value="Xyl_isomerase-like_sf"/>
</dbReference>
<feature type="signal peptide" evidence="1">
    <location>
        <begin position="1"/>
        <end position="19"/>
    </location>
</feature>
<dbReference type="PANTHER" id="PTHR12110:SF53">
    <property type="entry name" value="BLR5974 PROTEIN"/>
    <property type="match status" value="1"/>
</dbReference>
<evidence type="ECO:0000313" key="4">
    <source>
        <dbReference type="Proteomes" id="UP000178735"/>
    </source>
</evidence>
<evidence type="ECO:0000259" key="2">
    <source>
        <dbReference type="Pfam" id="PF01261"/>
    </source>
</evidence>
<feature type="domain" description="Xylose isomerase-like TIM barrel" evidence="2">
    <location>
        <begin position="24"/>
        <end position="261"/>
    </location>
</feature>